<keyword evidence="4" id="KW-0808">Transferase</keyword>
<reference evidence="4 5" key="1">
    <citation type="journal article" date="2010" name="Environ. Microbiol.">
        <title>Genomic analysis of oceanic cyanobacterial myoviruses compared with T4-like myoviruses from diverse hosts and environments.</title>
        <authorList>
            <person name="Sullivan M.B."/>
            <person name="Huang K.H."/>
            <person name="Ignacio-Espinoza J.C."/>
            <person name="Berlin A.M."/>
            <person name="Kelly L."/>
            <person name="Weigele P.R."/>
            <person name="DeFrancesco A.S."/>
            <person name="Kern S.E."/>
            <person name="Thompson L.R."/>
            <person name="Young S."/>
            <person name="Yandava C."/>
            <person name="Fu R."/>
            <person name="Krastins B."/>
            <person name="Chase M."/>
            <person name="Sarracino D."/>
            <person name="Osburne M.S."/>
            <person name="Henn M.R."/>
            <person name="Chisholm S.W."/>
        </authorList>
    </citation>
    <scope>NUCLEOTIDE SEQUENCE [LARGE SCALE GENOMIC DNA]</scope>
    <source>
        <strain evidence="4">8109-3</strain>
    </source>
</reference>
<gene>
    <name evidence="4" type="ORF">SSSM7_121</name>
</gene>
<keyword evidence="5" id="KW-1185">Reference proteome</keyword>
<dbReference type="GO" id="GO:0016740">
    <property type="term" value="F:transferase activity"/>
    <property type="evidence" value="ECO:0007669"/>
    <property type="project" value="UniProtKB-KW"/>
</dbReference>
<proteinExistence type="inferred from homology"/>
<name>E3SL39_9CAUD</name>
<dbReference type="CDD" id="cd24033">
    <property type="entry name" value="ASKHA_NBD_NodU_CmcH-like_N"/>
    <property type="match status" value="1"/>
</dbReference>
<dbReference type="KEGG" id="vg:10328690"/>
<dbReference type="Gene3D" id="3.90.870.20">
    <property type="entry name" value="Carbamoyltransferase, C-terminal domain"/>
    <property type="match status" value="1"/>
</dbReference>
<protein>
    <submittedName>
        <fullName evidence="4">Carbamoyltransferase</fullName>
    </submittedName>
</protein>
<comment type="similarity">
    <text evidence="1">Belongs to the NodU/CmcH family.</text>
</comment>
<dbReference type="GeneID" id="10328690"/>
<accession>E3SL39</accession>
<dbReference type="RefSeq" id="YP_004324174.1">
    <property type="nucleotide sequence ID" value="NC_015287.1"/>
</dbReference>
<dbReference type="Gene3D" id="3.30.420.40">
    <property type="match status" value="1"/>
</dbReference>
<evidence type="ECO:0000259" key="3">
    <source>
        <dbReference type="Pfam" id="PF16861"/>
    </source>
</evidence>
<dbReference type="InterPro" id="IPR038152">
    <property type="entry name" value="Carbam_trans_C_sf"/>
</dbReference>
<sequence>MTQWIAAIARGHNSGVCLLKDGQLVFSIEEERLSRKKYDGGPMASMIKILDYTDTLDYLVVAHTQPLDEAGRNDFTGEPIYVALARKLGLIDRKADVYKHPQVVDYSHIHHKLHSACAFYRSGFESAVSVIVDGAGTFIPMQIDGEQEMTWELETIVNCAYPDKFKTLYKHQGGRGPWGAAKIDNFPSEREDEEGTHELLLDDSAGIVKAYEAVTQYCGWAPIEAGKTMGLFPYGKPNNEIPDIYTNYDGRSDWVTTNRDLIVPTYPNGAIVNKGRFLELREPQDPSTVKDITKLDNRRDMAHAIQTESQSMVLDLIRKAVKMSGEKNVVLSGGYGLNCVANYWYLEQLKDEGINLFVEPVSNDAGTAIGAAYWHYHKVTKDKEVKPMITDLYYGPKYEYDTEYITDLANYYNATRIFEATHEDAVDLITKKNIVAMFQGKSEAGPRALGNRSIMYDPRDPKGKDHVNTIKRREYFRPFAGSILKEHVHEWFDLRGMDETPFMMYAVRCQEGIKEKIPAIIHVDDTCRIQTVTEEVNPHYYNLIKTFYDKTGCPIIFNTSFNLGGEPLVETLDDALRTLANSLIEYLYLPEYGLMIEVKN</sequence>
<dbReference type="EMBL" id="GU071098">
    <property type="protein sequence ID" value="ADO98187.1"/>
    <property type="molecule type" value="Genomic_DNA"/>
</dbReference>
<organism evidence="4 5">
    <name type="scientific">Synechococcus phage S-SSM7</name>
    <dbReference type="NCBI Taxonomy" id="445686"/>
    <lineage>
        <taxon>Viruses</taxon>
        <taxon>Duplodnaviria</taxon>
        <taxon>Heunggongvirae</taxon>
        <taxon>Uroviricota</taxon>
        <taxon>Caudoviricetes</taxon>
        <taxon>Pantevenvirales</taxon>
        <taxon>Kyanoviridae</taxon>
        <taxon>Lipsvirus</taxon>
        <taxon>Lipsvirus ssm7</taxon>
    </lineage>
</organism>
<dbReference type="Proteomes" id="UP000006527">
    <property type="component" value="Segment"/>
</dbReference>
<dbReference type="InterPro" id="IPR031730">
    <property type="entry name" value="Carbam_trans_C"/>
</dbReference>
<evidence type="ECO:0000259" key="2">
    <source>
        <dbReference type="Pfam" id="PF02543"/>
    </source>
</evidence>
<evidence type="ECO:0000313" key="4">
    <source>
        <dbReference type="EMBL" id="ADO98187.1"/>
    </source>
</evidence>
<dbReference type="PANTHER" id="PTHR34847">
    <property type="entry name" value="NODULATION PROTEIN U"/>
    <property type="match status" value="1"/>
</dbReference>
<evidence type="ECO:0000313" key="5">
    <source>
        <dbReference type="Proteomes" id="UP000006527"/>
    </source>
</evidence>
<feature type="domain" description="Carbamoyltransferase" evidence="2">
    <location>
        <begin position="107"/>
        <end position="372"/>
    </location>
</feature>
<dbReference type="Pfam" id="PF16861">
    <property type="entry name" value="Carbam_trans_C"/>
    <property type="match status" value="1"/>
</dbReference>
<dbReference type="InterPro" id="IPR003696">
    <property type="entry name" value="Carbtransf_dom"/>
</dbReference>
<feature type="domain" description="Carbamoyltransferase C-terminal" evidence="3">
    <location>
        <begin position="427"/>
        <end position="592"/>
    </location>
</feature>
<dbReference type="InterPro" id="IPR051338">
    <property type="entry name" value="NodU/CmcH_Carbamoyltrnsfr"/>
</dbReference>
<dbReference type="Pfam" id="PF02543">
    <property type="entry name" value="Carbam_trans_N"/>
    <property type="match status" value="1"/>
</dbReference>
<dbReference type="OrthoDB" id="3239at10239"/>
<evidence type="ECO:0000256" key="1">
    <source>
        <dbReference type="ARBA" id="ARBA00006129"/>
    </source>
</evidence>
<dbReference type="PANTHER" id="PTHR34847:SF1">
    <property type="entry name" value="NODULATION PROTEIN U"/>
    <property type="match status" value="1"/>
</dbReference>